<name>A0A4Z0F7T4_9GAMM</name>
<dbReference type="PROSITE" id="PS51257">
    <property type="entry name" value="PROKAR_LIPOPROTEIN"/>
    <property type="match status" value="1"/>
</dbReference>
<dbReference type="InterPro" id="IPR016047">
    <property type="entry name" value="M23ase_b-sheet_dom"/>
</dbReference>
<dbReference type="InterPro" id="IPR018392">
    <property type="entry name" value="LysM"/>
</dbReference>
<dbReference type="Gene3D" id="3.10.350.10">
    <property type="entry name" value="LysM domain"/>
    <property type="match status" value="1"/>
</dbReference>
<evidence type="ECO:0000313" key="5">
    <source>
        <dbReference type="Proteomes" id="UP000297890"/>
    </source>
</evidence>
<dbReference type="InterPro" id="IPR050570">
    <property type="entry name" value="Cell_wall_metabolism_enzyme"/>
</dbReference>
<dbReference type="PANTHER" id="PTHR21666:SF263">
    <property type="entry name" value="MUREIN HYDROLASE ACTIVATOR NLPD"/>
    <property type="match status" value="1"/>
</dbReference>
<dbReference type="EMBL" id="SRIO01000015">
    <property type="protein sequence ID" value="TFZ81798.1"/>
    <property type="molecule type" value="Genomic_DNA"/>
</dbReference>
<proteinExistence type="inferred from homology"/>
<comment type="similarity">
    <text evidence="1">Belongs to the E.coli NlpD/Haemophilus LppB family.</text>
</comment>
<gene>
    <name evidence="4" type="ORF">E4680_10850</name>
</gene>
<dbReference type="SUPFAM" id="SSF51261">
    <property type="entry name" value="Duplicated hybrid motif"/>
    <property type="match status" value="1"/>
</dbReference>
<organism evidence="4 5">
    <name type="scientific">Candidatus Macondimonas diazotrophica</name>
    <dbReference type="NCBI Taxonomy" id="2305248"/>
    <lineage>
        <taxon>Bacteria</taxon>
        <taxon>Pseudomonadati</taxon>
        <taxon>Pseudomonadota</taxon>
        <taxon>Gammaproteobacteria</taxon>
        <taxon>Chromatiales</taxon>
        <taxon>Ectothiorhodospiraceae</taxon>
        <taxon>Candidatus Macondimonas</taxon>
    </lineage>
</organism>
<dbReference type="InterPro" id="IPR036779">
    <property type="entry name" value="LysM_dom_sf"/>
</dbReference>
<dbReference type="Gene3D" id="2.70.70.10">
    <property type="entry name" value="Glucose Permease (Domain IIA)"/>
    <property type="match status" value="1"/>
</dbReference>
<dbReference type="CDD" id="cd12797">
    <property type="entry name" value="M23_peptidase"/>
    <property type="match status" value="1"/>
</dbReference>
<dbReference type="GO" id="GO:0004222">
    <property type="term" value="F:metalloendopeptidase activity"/>
    <property type="evidence" value="ECO:0007669"/>
    <property type="project" value="TreeGrafter"/>
</dbReference>
<dbReference type="OrthoDB" id="9793746at2"/>
<feature type="domain" description="LysM" evidence="3">
    <location>
        <begin position="68"/>
        <end position="112"/>
    </location>
</feature>
<evidence type="ECO:0000313" key="4">
    <source>
        <dbReference type="EMBL" id="TFZ81798.1"/>
    </source>
</evidence>
<reference evidence="4 5" key="1">
    <citation type="journal article" date="2019" name="ISME J.">
        <title>Candidatus Macondimonas diazotrophica, a novel gammaproteobacterial genus dominating crude-oil-contaminated coastal sediments.</title>
        <authorList>
            <person name="Karthikeyan S."/>
            <person name="Konstantinidis K."/>
        </authorList>
    </citation>
    <scope>NUCLEOTIDE SEQUENCE [LARGE SCALE GENOMIC DNA]</scope>
    <source>
        <strain evidence="4 5">KTK01</strain>
    </source>
</reference>
<evidence type="ECO:0000259" key="3">
    <source>
        <dbReference type="PROSITE" id="PS51782"/>
    </source>
</evidence>
<dbReference type="PANTHER" id="PTHR21666">
    <property type="entry name" value="PEPTIDASE-RELATED"/>
    <property type="match status" value="1"/>
</dbReference>
<dbReference type="GO" id="GO:0032153">
    <property type="term" value="C:cell division site"/>
    <property type="evidence" value="ECO:0007669"/>
    <property type="project" value="TreeGrafter"/>
</dbReference>
<dbReference type="PROSITE" id="PS51782">
    <property type="entry name" value="LYSM"/>
    <property type="match status" value="1"/>
</dbReference>
<dbReference type="SMART" id="SM00257">
    <property type="entry name" value="LysM"/>
    <property type="match status" value="1"/>
</dbReference>
<dbReference type="AlphaFoldDB" id="A0A4Z0F7T4"/>
<feature type="compositionally biased region" description="Pro residues" evidence="2">
    <location>
        <begin position="54"/>
        <end position="64"/>
    </location>
</feature>
<comment type="caution">
    <text evidence="4">The sequence shown here is derived from an EMBL/GenBank/DDBJ whole genome shotgun (WGS) entry which is preliminary data.</text>
</comment>
<dbReference type="GO" id="GO:0009279">
    <property type="term" value="C:cell outer membrane"/>
    <property type="evidence" value="ECO:0007669"/>
    <property type="project" value="TreeGrafter"/>
</dbReference>
<dbReference type="CDD" id="cd00118">
    <property type="entry name" value="LysM"/>
    <property type="match status" value="1"/>
</dbReference>
<evidence type="ECO:0000256" key="1">
    <source>
        <dbReference type="ARBA" id="ARBA00038420"/>
    </source>
</evidence>
<dbReference type="Pfam" id="PF01551">
    <property type="entry name" value="Peptidase_M23"/>
    <property type="match status" value="1"/>
</dbReference>
<protein>
    <submittedName>
        <fullName evidence="4">LysM peptidoglycan-binding domain-containing protein</fullName>
    </submittedName>
</protein>
<dbReference type="Pfam" id="PF01476">
    <property type="entry name" value="LysM"/>
    <property type="match status" value="1"/>
</dbReference>
<dbReference type="RefSeq" id="WP_135282436.1">
    <property type="nucleotide sequence ID" value="NZ_SRIO01000015.1"/>
</dbReference>
<evidence type="ECO:0000256" key="2">
    <source>
        <dbReference type="SAM" id="MobiDB-lite"/>
    </source>
</evidence>
<dbReference type="InterPro" id="IPR011055">
    <property type="entry name" value="Dup_hybrid_motif"/>
</dbReference>
<sequence>MAEVDRFPKWMNQWTGHGLALVLSVLLAGCAGALNWPTRSDSGAPPTAPVTRAPSPPSALPPEPTHWQTYTVRAGETLNLIGARYGVTGEDLARWNRLSNPNLIHVGQRIKVPATAASSSPAFRTGEPIASGIDWQWPVRGSVLTLFQGEGGSKGIDIGGSTGMAIAAAADGRVAYAGSGLKGYGELIIIKHNNNFLSAYAYNRTLHAQEGDTVQAGQTIAEMGEGPNRQPSLHFEIRYNGQPVDPLQYLPAR</sequence>
<keyword evidence="5" id="KW-1185">Reference proteome</keyword>
<dbReference type="Proteomes" id="UP000297890">
    <property type="component" value="Unassembled WGS sequence"/>
</dbReference>
<feature type="region of interest" description="Disordered" evidence="2">
    <location>
        <begin position="38"/>
        <end position="65"/>
    </location>
</feature>
<accession>A0A4Z0F7T4</accession>